<keyword evidence="11 13" id="KW-0472">Membrane</keyword>
<keyword evidence="5" id="KW-0349">Heme</keyword>
<dbReference type="SUPFAM" id="SSF81342">
    <property type="entry name" value="Transmembrane di-heme cytochromes"/>
    <property type="match status" value="1"/>
</dbReference>
<evidence type="ECO:0000256" key="4">
    <source>
        <dbReference type="ARBA" id="ARBA00022475"/>
    </source>
</evidence>
<evidence type="ECO:0000256" key="11">
    <source>
        <dbReference type="ARBA" id="ARBA00023136"/>
    </source>
</evidence>
<evidence type="ECO:0000256" key="6">
    <source>
        <dbReference type="ARBA" id="ARBA00022692"/>
    </source>
</evidence>
<dbReference type="InterPro" id="IPR052168">
    <property type="entry name" value="Cytochrome_b561_oxidase"/>
</dbReference>
<organism evidence="15 16">
    <name type="scientific">Thiorhodococcus minor</name>
    <dbReference type="NCBI Taxonomy" id="57489"/>
    <lineage>
        <taxon>Bacteria</taxon>
        <taxon>Pseudomonadati</taxon>
        <taxon>Pseudomonadota</taxon>
        <taxon>Gammaproteobacteria</taxon>
        <taxon>Chromatiales</taxon>
        <taxon>Chromatiaceae</taxon>
        <taxon>Thiorhodococcus</taxon>
    </lineage>
</organism>
<keyword evidence="8" id="KW-0249">Electron transport</keyword>
<gene>
    <name evidence="15" type="ORF">G3446_20625</name>
</gene>
<evidence type="ECO:0000256" key="5">
    <source>
        <dbReference type="ARBA" id="ARBA00022617"/>
    </source>
</evidence>
<keyword evidence="7" id="KW-0479">Metal-binding</keyword>
<proteinExistence type="inferred from homology"/>
<dbReference type="InterPro" id="IPR016174">
    <property type="entry name" value="Di-haem_cyt_TM"/>
</dbReference>
<dbReference type="GO" id="GO:0020037">
    <property type="term" value="F:heme binding"/>
    <property type="evidence" value="ECO:0007669"/>
    <property type="project" value="TreeGrafter"/>
</dbReference>
<evidence type="ECO:0000256" key="10">
    <source>
        <dbReference type="ARBA" id="ARBA00023004"/>
    </source>
</evidence>
<dbReference type="PANTHER" id="PTHR30529">
    <property type="entry name" value="CYTOCHROME B561"/>
    <property type="match status" value="1"/>
</dbReference>
<feature type="transmembrane region" description="Helical" evidence="13">
    <location>
        <begin position="12"/>
        <end position="32"/>
    </location>
</feature>
<dbReference type="EMBL" id="JAAIJQ010000080">
    <property type="protein sequence ID" value="NEV64261.1"/>
    <property type="molecule type" value="Genomic_DNA"/>
</dbReference>
<dbReference type="Proteomes" id="UP000483379">
    <property type="component" value="Unassembled WGS sequence"/>
</dbReference>
<sequence>MSQDIKVERYGLVAQAFHWLVALLLLGLFVTNSIREMVPEESELYWVKLHMSLGILVFLVTLARIGWRKLVPPPALLGAPKWSQLAANSAHVLLNLSTLLVPIFGYLRVASKNYAADFFGMQIPSITGEMHGLHELMEDFFHGEPMEIFLYVLIGLHVIAALWHQYVLKDNGLRRMLPW</sequence>
<evidence type="ECO:0000256" key="2">
    <source>
        <dbReference type="ARBA" id="ARBA00004651"/>
    </source>
</evidence>
<evidence type="ECO:0000256" key="12">
    <source>
        <dbReference type="ARBA" id="ARBA00037975"/>
    </source>
</evidence>
<evidence type="ECO:0000256" key="8">
    <source>
        <dbReference type="ARBA" id="ARBA00022982"/>
    </source>
</evidence>
<keyword evidence="3" id="KW-0813">Transport</keyword>
<feature type="transmembrane region" description="Helical" evidence="13">
    <location>
        <begin position="85"/>
        <end position="107"/>
    </location>
</feature>
<comment type="caution">
    <text evidence="15">The sequence shown here is derived from an EMBL/GenBank/DDBJ whole genome shotgun (WGS) entry which is preliminary data.</text>
</comment>
<keyword evidence="16" id="KW-1185">Reference proteome</keyword>
<dbReference type="GO" id="GO:0005886">
    <property type="term" value="C:plasma membrane"/>
    <property type="evidence" value="ECO:0007669"/>
    <property type="project" value="UniProtKB-SubCell"/>
</dbReference>
<dbReference type="GO" id="GO:0022904">
    <property type="term" value="P:respiratory electron transport chain"/>
    <property type="evidence" value="ECO:0007669"/>
    <property type="project" value="InterPro"/>
</dbReference>
<dbReference type="RefSeq" id="WP_164454823.1">
    <property type="nucleotide sequence ID" value="NZ_JAAIJQ010000080.1"/>
</dbReference>
<dbReference type="GO" id="GO:0009055">
    <property type="term" value="F:electron transfer activity"/>
    <property type="evidence" value="ECO:0007669"/>
    <property type="project" value="InterPro"/>
</dbReference>
<dbReference type="GO" id="GO:0046872">
    <property type="term" value="F:metal ion binding"/>
    <property type="evidence" value="ECO:0007669"/>
    <property type="project" value="UniProtKB-KW"/>
</dbReference>
<feature type="domain" description="Cytochrome b561 bacterial/Ni-hydrogenase" evidence="14">
    <location>
        <begin position="9"/>
        <end position="178"/>
    </location>
</feature>
<evidence type="ECO:0000256" key="13">
    <source>
        <dbReference type="SAM" id="Phobius"/>
    </source>
</evidence>
<keyword evidence="9 13" id="KW-1133">Transmembrane helix</keyword>
<feature type="transmembrane region" description="Helical" evidence="13">
    <location>
        <begin position="44"/>
        <end position="65"/>
    </location>
</feature>
<evidence type="ECO:0000259" key="14">
    <source>
        <dbReference type="Pfam" id="PF01292"/>
    </source>
</evidence>
<dbReference type="AlphaFoldDB" id="A0A6M0K4R1"/>
<dbReference type="PANTHER" id="PTHR30529:SF1">
    <property type="entry name" value="CYTOCHROME B561 HOMOLOG 2"/>
    <property type="match status" value="1"/>
</dbReference>
<feature type="transmembrane region" description="Helical" evidence="13">
    <location>
        <begin position="148"/>
        <end position="168"/>
    </location>
</feature>
<reference evidence="15 16" key="1">
    <citation type="submission" date="2020-02" db="EMBL/GenBank/DDBJ databases">
        <title>Genome sequences of Thiorhodococcus mannitoliphagus and Thiorhodococcus minor, purple sulfur photosynthetic bacteria in the gammaproteobacterial family, Chromatiaceae.</title>
        <authorList>
            <person name="Aviles F.A."/>
            <person name="Meyer T.E."/>
            <person name="Kyndt J.A."/>
        </authorList>
    </citation>
    <scope>NUCLEOTIDE SEQUENCE [LARGE SCALE GENOMIC DNA]</scope>
    <source>
        <strain evidence="15 16">DSM 11518</strain>
    </source>
</reference>
<evidence type="ECO:0000256" key="3">
    <source>
        <dbReference type="ARBA" id="ARBA00022448"/>
    </source>
</evidence>
<dbReference type="InterPro" id="IPR011577">
    <property type="entry name" value="Cyt_b561_bac/Ni-Hgenase"/>
</dbReference>
<keyword evidence="6 13" id="KW-0812">Transmembrane</keyword>
<evidence type="ECO:0000313" key="15">
    <source>
        <dbReference type="EMBL" id="NEV64261.1"/>
    </source>
</evidence>
<keyword evidence="4" id="KW-1003">Cell membrane</keyword>
<comment type="cofactor">
    <cofactor evidence="1">
        <name>heme b</name>
        <dbReference type="ChEBI" id="CHEBI:60344"/>
    </cofactor>
</comment>
<comment type="subcellular location">
    <subcellularLocation>
        <location evidence="2">Cell membrane</location>
        <topology evidence="2">Multi-pass membrane protein</topology>
    </subcellularLocation>
</comment>
<protein>
    <submittedName>
        <fullName evidence="15">Cytochrome b</fullName>
    </submittedName>
</protein>
<evidence type="ECO:0000313" key="16">
    <source>
        <dbReference type="Proteomes" id="UP000483379"/>
    </source>
</evidence>
<dbReference type="Pfam" id="PF01292">
    <property type="entry name" value="Ni_hydr_CYTB"/>
    <property type="match status" value="1"/>
</dbReference>
<keyword evidence="10" id="KW-0408">Iron</keyword>
<evidence type="ECO:0000256" key="9">
    <source>
        <dbReference type="ARBA" id="ARBA00022989"/>
    </source>
</evidence>
<comment type="similarity">
    <text evidence="12">Belongs to the cytochrome b561 family.</text>
</comment>
<name>A0A6M0K4R1_9GAMM</name>
<accession>A0A6M0K4R1</accession>
<evidence type="ECO:0000256" key="7">
    <source>
        <dbReference type="ARBA" id="ARBA00022723"/>
    </source>
</evidence>
<evidence type="ECO:0000256" key="1">
    <source>
        <dbReference type="ARBA" id="ARBA00001970"/>
    </source>
</evidence>